<evidence type="ECO:0000256" key="3">
    <source>
        <dbReference type="SAM" id="MobiDB-lite"/>
    </source>
</evidence>
<feature type="region of interest" description="Disordered" evidence="3">
    <location>
        <begin position="165"/>
        <end position="212"/>
    </location>
</feature>
<evidence type="ECO:0000256" key="2">
    <source>
        <dbReference type="ARBA" id="ARBA00023242"/>
    </source>
</evidence>
<dbReference type="Pfam" id="PF03178">
    <property type="entry name" value="CPSF_A"/>
    <property type="match status" value="2"/>
</dbReference>
<accession>A0A1Y2HZA0</accession>
<proteinExistence type="predicted"/>
<gene>
    <name evidence="7" type="ORF">BCR44DRAFT_1425975</name>
</gene>
<dbReference type="Proteomes" id="UP000193411">
    <property type="component" value="Unassembled WGS sequence"/>
</dbReference>
<evidence type="ECO:0000259" key="6">
    <source>
        <dbReference type="Pfam" id="PF23726"/>
    </source>
</evidence>
<dbReference type="STRING" id="765915.A0A1Y2HZA0"/>
<feature type="compositionally biased region" description="Low complexity" evidence="3">
    <location>
        <begin position="174"/>
        <end position="212"/>
    </location>
</feature>
<evidence type="ECO:0000313" key="7">
    <source>
        <dbReference type="EMBL" id="ORZ39955.1"/>
    </source>
</evidence>
<organism evidence="7 8">
    <name type="scientific">Catenaria anguillulae PL171</name>
    <dbReference type="NCBI Taxonomy" id="765915"/>
    <lineage>
        <taxon>Eukaryota</taxon>
        <taxon>Fungi</taxon>
        <taxon>Fungi incertae sedis</taxon>
        <taxon>Blastocladiomycota</taxon>
        <taxon>Blastocladiomycetes</taxon>
        <taxon>Blastocladiales</taxon>
        <taxon>Catenariaceae</taxon>
        <taxon>Catenaria</taxon>
    </lineage>
</organism>
<dbReference type="Pfam" id="PF23726">
    <property type="entry name" value="Beta-prop_RSE1_2nd"/>
    <property type="match status" value="1"/>
</dbReference>
<dbReference type="InterPro" id="IPR058543">
    <property type="entry name" value="Beta-prop_RSE1/DDB1/CPSF1_2nd"/>
</dbReference>
<evidence type="ECO:0000256" key="1">
    <source>
        <dbReference type="ARBA" id="ARBA00004123"/>
    </source>
</evidence>
<keyword evidence="2" id="KW-0539">Nucleus</keyword>
<dbReference type="OrthoDB" id="433457at2759"/>
<comment type="subcellular location">
    <subcellularLocation>
        <location evidence="1">Nucleus</location>
    </subcellularLocation>
</comment>
<dbReference type="InterPro" id="IPR018846">
    <property type="entry name" value="Beta-prop_RSE1/DDB1/CPSF1_1st"/>
</dbReference>
<dbReference type="Gene3D" id="1.10.150.910">
    <property type="match status" value="1"/>
</dbReference>
<dbReference type="InterPro" id="IPR050358">
    <property type="entry name" value="RSE1/DDB1/CFT1"/>
</dbReference>
<evidence type="ECO:0000259" key="5">
    <source>
        <dbReference type="Pfam" id="PF10433"/>
    </source>
</evidence>
<dbReference type="PANTHER" id="PTHR10644">
    <property type="entry name" value="DNA REPAIR/RNA PROCESSING CPSF FAMILY"/>
    <property type="match status" value="1"/>
</dbReference>
<evidence type="ECO:0000313" key="8">
    <source>
        <dbReference type="Proteomes" id="UP000193411"/>
    </source>
</evidence>
<reference evidence="7 8" key="1">
    <citation type="submission" date="2016-07" db="EMBL/GenBank/DDBJ databases">
        <title>Pervasive Adenine N6-methylation of Active Genes in Fungi.</title>
        <authorList>
            <consortium name="DOE Joint Genome Institute"/>
            <person name="Mondo S.J."/>
            <person name="Dannebaum R.O."/>
            <person name="Kuo R.C."/>
            <person name="Labutti K."/>
            <person name="Haridas S."/>
            <person name="Kuo A."/>
            <person name="Salamov A."/>
            <person name="Ahrendt S.R."/>
            <person name="Lipzen A."/>
            <person name="Sullivan W."/>
            <person name="Andreopoulos W.B."/>
            <person name="Clum A."/>
            <person name="Lindquist E."/>
            <person name="Daum C."/>
            <person name="Ramamoorthy G.K."/>
            <person name="Gryganskyi A."/>
            <person name="Culley D."/>
            <person name="Magnuson J.K."/>
            <person name="James T.Y."/>
            <person name="O'Malley M.A."/>
            <person name="Stajich J.E."/>
            <person name="Spatafora J.W."/>
            <person name="Visel A."/>
            <person name="Grigoriev I.V."/>
        </authorList>
    </citation>
    <scope>NUCLEOTIDE SEQUENCE [LARGE SCALE GENOMIC DNA]</scope>
    <source>
        <strain evidence="7 8">PL171</strain>
    </source>
</reference>
<dbReference type="EMBL" id="MCFL01000004">
    <property type="protein sequence ID" value="ORZ39955.1"/>
    <property type="molecule type" value="Genomic_DNA"/>
</dbReference>
<keyword evidence="8" id="KW-1185">Reference proteome</keyword>
<comment type="caution">
    <text evidence="7">The sequence shown here is derived from an EMBL/GenBank/DDBJ whole genome shotgun (WGS) entry which is preliminary data.</text>
</comment>
<feature type="domain" description="RSE1/DDB1/CPSF1 second beta-propeller" evidence="6">
    <location>
        <begin position="455"/>
        <end position="708"/>
    </location>
</feature>
<dbReference type="Pfam" id="PF10433">
    <property type="entry name" value="Beta-prop_RSE1_1st"/>
    <property type="match status" value="1"/>
</dbReference>
<dbReference type="InterPro" id="IPR015943">
    <property type="entry name" value="WD40/YVTN_repeat-like_dom_sf"/>
</dbReference>
<feature type="domain" description="RSE1/DDB1/CPSF1 first beta-propeller" evidence="5">
    <location>
        <begin position="25"/>
        <end position="378"/>
    </location>
</feature>
<feature type="region of interest" description="Disordered" evidence="3">
    <location>
        <begin position="833"/>
        <end position="852"/>
    </location>
</feature>
<feature type="domain" description="RSE1/DDB1/CPSF1 C-terminal" evidence="4">
    <location>
        <begin position="853"/>
        <end position="935"/>
    </location>
</feature>
<evidence type="ECO:0000259" key="4">
    <source>
        <dbReference type="Pfam" id="PF03178"/>
    </source>
</evidence>
<dbReference type="GO" id="GO:0005634">
    <property type="term" value="C:nucleus"/>
    <property type="evidence" value="ECO:0007669"/>
    <property type="project" value="UniProtKB-SubCell"/>
</dbReference>
<feature type="domain" description="RSE1/DDB1/CPSF1 C-terminal" evidence="4">
    <location>
        <begin position="974"/>
        <end position="1149"/>
    </location>
</feature>
<name>A0A1Y2HZA0_9FUNG</name>
<dbReference type="Gene3D" id="2.130.10.10">
    <property type="entry name" value="YVTN repeat-like/Quinoprotein amine dehydrogenase"/>
    <property type="match status" value="3"/>
</dbReference>
<dbReference type="AlphaFoldDB" id="A0A1Y2HZA0"/>
<dbReference type="InterPro" id="IPR004871">
    <property type="entry name" value="RSE1/DDB1/CPSF1_C"/>
</dbReference>
<dbReference type="GO" id="GO:0003676">
    <property type="term" value="F:nucleic acid binding"/>
    <property type="evidence" value="ECO:0007669"/>
    <property type="project" value="InterPro"/>
</dbReference>
<sequence length="1173" mass="124503">MSVTTQHSRIQTFNPLLVTASPPSSVSHSAKGSLTHPRDTNLVVCKCSALDVFRLTPRGIVPVCSERLFARIALLHLFRPAGRSTDLLLLVSDKFQFAILAWDPAKNQLVTLHAGSLEERAGRKLDDQAFAFVDPRARLVGLVLYQGLLSVVPLSDMGKPKDSSASALPVLTSANNTNTNNKGKGKAKATPSSSTSFSASSTSTASSLVPSPSDVPARFTLRMQELNVLSLYVKGDRHLRTYTISTRDKELVAGPMEQVLLSKSAHLLVPLQSGGVLKPVKSPACKLARDAKIKTYSFVDPDQLLVGDLVGNYTLVHVARDGAGKVELNAYYMGSTTTCTTLTYIDAGYTYLGSHYGDSALIRLLEAPLPSGSMIQTIDTYANLGPISDFILMDSPGSSGGVAPQLVTCSGAFHNGSLRVVRHGIEIAAHAHVPMPPVPSRVVSAPPVKDAPGIVFVSLGTTATVALSMTGQGDIVEVPEASGVVTHQVTLAAAWMARGKVLVQVTSAGVYVFKYSADGGTFTGVATWAPDTEGRGAVGLTIQHAVVVPEANVVVVAVQAGIVQLHIDTHAGHVDVVHQERFEADIASLDVNAERGIAAVALWNRDVYVYFWSAAPTSPAGKAWARAMPDPIALAEYEARSIVVAHWGGGGAPATEGAAAGTTYLLCGRGDGNIVAFLLDPVTRGVRAGVPRLIGVGTEPVRLTKFSRAGKLHVESGKLVYSNVNLSHALHVTCMPVRTAEAAAADGDDDDPVVVGVVENVHVATYPLGGEMPRRIAHHAPTRSIVVLTERLDDSAPLDAYAEEQAFVKVYDEVTMECCMCLHRLVGDKDEAEALGGGGGQDEDDDEDAANPRDANLLVAVGTAYVIEGEEEPTRGRILLFKINSVDKSLVLVSSTTVKGAVYSLASLGAAAPGKLVAGINNRVVLFDTMRASSFPRLSAMMQPAITAARTIVAATPLATPEVANAVPALNSNCSHAGFIMALFLEVHGNLIVVGDLMKSVAVLEYTAATNSLSVVAKDPSPSWVTAVAAIDEDHALVADTEHNDQAAMGSLKPRLEIPAEIHTGEFINRFRAGHLRPAADEAKVVPRFISASVNGHLGIVLIALNSVLSERVLAVGEFKYEEWRRFHSPRKVIAMHGAVDGDLVQRFAEFERECKREGELTVEEVARLVRMY</sequence>
<protein>
    <submittedName>
        <fullName evidence="7">CPSF A subunit region-domain-containing protein</fullName>
    </submittedName>
</protein>